<reference evidence="2" key="1">
    <citation type="submission" date="2022-08" db="EMBL/GenBank/DDBJ databases">
        <authorList>
            <consortium name="DOE Joint Genome Institute"/>
            <person name="Min B."/>
            <person name="Riley R."/>
            <person name="Sierra-Patev S."/>
            <person name="Naranjo-Ortiz M."/>
            <person name="Looney B."/>
            <person name="Konkel Z."/>
            <person name="Slot J.C."/>
            <person name="Sakamoto Y."/>
            <person name="Steenwyk J.L."/>
            <person name="Rokas A."/>
            <person name="Carro J."/>
            <person name="Camarero S."/>
            <person name="Ferreira P."/>
            <person name="Molpeceres G."/>
            <person name="Ruiz-Duenas F.J."/>
            <person name="Serrano A."/>
            <person name="Henrissat B."/>
            <person name="Drula E."/>
            <person name="Hughes K.W."/>
            <person name="Mata J.L."/>
            <person name="Ishikawa N.K."/>
            <person name="Vargas-Isla R."/>
            <person name="Ushijima S."/>
            <person name="Smith C.A."/>
            <person name="Ahrendt S."/>
            <person name="Andreopoulos W."/>
            <person name="He G."/>
            <person name="Labutti K."/>
            <person name="Lipzen A."/>
            <person name="Ng V."/>
            <person name="Sandor L."/>
            <person name="Barry K."/>
            <person name="Martinez A.T."/>
            <person name="Xiao Y."/>
            <person name="Gibbons J.G."/>
            <person name="Terashima K."/>
            <person name="Hibbett D.S."/>
            <person name="Grigoriev I.V."/>
        </authorList>
    </citation>
    <scope>NUCLEOTIDE SEQUENCE</scope>
    <source>
        <strain evidence="2">TFB9207</strain>
    </source>
</reference>
<evidence type="ECO:0000313" key="2">
    <source>
        <dbReference type="EMBL" id="KAJ3834105.1"/>
    </source>
</evidence>
<evidence type="ECO:0000256" key="1">
    <source>
        <dbReference type="SAM" id="SignalP"/>
    </source>
</evidence>
<protein>
    <submittedName>
        <fullName evidence="2">Uncharacterized protein</fullName>
    </submittedName>
</protein>
<accession>A0AA38U9D8</accession>
<proteinExistence type="predicted"/>
<keyword evidence="3" id="KW-1185">Reference proteome</keyword>
<organism evidence="2 3">
    <name type="scientific">Lentinula raphanica</name>
    <dbReference type="NCBI Taxonomy" id="153919"/>
    <lineage>
        <taxon>Eukaryota</taxon>
        <taxon>Fungi</taxon>
        <taxon>Dikarya</taxon>
        <taxon>Basidiomycota</taxon>
        <taxon>Agaricomycotina</taxon>
        <taxon>Agaricomycetes</taxon>
        <taxon>Agaricomycetidae</taxon>
        <taxon>Agaricales</taxon>
        <taxon>Marasmiineae</taxon>
        <taxon>Omphalotaceae</taxon>
        <taxon>Lentinula</taxon>
    </lineage>
</organism>
<evidence type="ECO:0000313" key="3">
    <source>
        <dbReference type="Proteomes" id="UP001163846"/>
    </source>
</evidence>
<dbReference type="Proteomes" id="UP001163846">
    <property type="component" value="Unassembled WGS sequence"/>
</dbReference>
<keyword evidence="1" id="KW-0732">Signal</keyword>
<dbReference type="EMBL" id="MU806581">
    <property type="protein sequence ID" value="KAJ3834105.1"/>
    <property type="molecule type" value="Genomic_DNA"/>
</dbReference>
<dbReference type="AlphaFoldDB" id="A0AA38U9D8"/>
<gene>
    <name evidence="2" type="ORF">F5878DRAFT_645398</name>
</gene>
<feature type="chain" id="PRO_5041460385" evidence="1">
    <location>
        <begin position="19"/>
        <end position="258"/>
    </location>
</feature>
<feature type="signal peptide" evidence="1">
    <location>
        <begin position="1"/>
        <end position="18"/>
    </location>
</feature>
<name>A0AA38U9D8_9AGAR</name>
<comment type="caution">
    <text evidence="2">The sequence shown here is derived from an EMBL/GenBank/DDBJ whole genome shotgun (WGS) entry which is preliminary data.</text>
</comment>
<sequence>MALYLLLLASALKPGLKAAPLSVAVQTLPIEQDIERRAPPIQVLARRVVFKSGTNDPVNTKMLDPEEYIQILVGQKQILDLQAVPQSKNKLSITPVNYRKRKSERTIATFLLGHLHLSDRMKRRLLGSPPNERGIIHDELVVEYEISQPKPNFIDLILGADAIVHRIASFPQSYPQEGIRFVEELDYDGQLTTMQSYLQARLNWVYYTGSRWDTSLVQKIKEGSEAWGMLTAWVWVNNLAPGDYYRRLSDNIEEELKR</sequence>